<sequence length="222" mass="22841">MPRDLAGEVGVDGPEPGQQRRVVLQPRQRFGRDTDLHEGFARHRDRFAGDGAWAVVAPALAHQPSCSVGERDEGVGAALVGGAGVFAAYLAQRHLPQPFEYCLAAGGGQYRVHDSGAVVGGGDGHIPVGFGVLAALGLPCRVDFLDPAVGGAAHARGFDLLRVRGDFGFEGVQYSVGGVGEYFADRADACEVDAAVGEGVAGGGVAVLQPESQLDQLISAAL</sequence>
<dbReference type="AlphaFoldDB" id="A0A386ZL33"/>
<evidence type="ECO:0000313" key="1">
    <source>
        <dbReference type="EMBL" id="AYF78562.1"/>
    </source>
</evidence>
<dbReference type="Proteomes" id="UP000267164">
    <property type="component" value="Chromosome"/>
</dbReference>
<gene>
    <name evidence="1" type="ORF">D7D52_37430</name>
</gene>
<keyword evidence="2" id="KW-1185">Reference proteome</keyword>
<accession>A0A386ZL33</accession>
<protein>
    <submittedName>
        <fullName evidence="1">Uncharacterized protein</fullName>
    </submittedName>
</protein>
<reference evidence="1 2" key="1">
    <citation type="submission" date="2018-09" db="EMBL/GenBank/DDBJ databases">
        <title>Nocardia yunnanensis sp. nov., an actinomycete isolated from a soil sample.</title>
        <authorList>
            <person name="Zhang J."/>
        </authorList>
    </citation>
    <scope>NUCLEOTIDE SEQUENCE [LARGE SCALE GENOMIC DNA]</scope>
    <source>
        <strain evidence="1 2">CFHS0054</strain>
    </source>
</reference>
<proteinExistence type="predicted"/>
<evidence type="ECO:0000313" key="2">
    <source>
        <dbReference type="Proteomes" id="UP000267164"/>
    </source>
</evidence>
<dbReference type="EMBL" id="CP032568">
    <property type="protein sequence ID" value="AYF78562.1"/>
    <property type="molecule type" value="Genomic_DNA"/>
</dbReference>
<organism evidence="1 2">
    <name type="scientific">Nocardia yunnanensis</name>
    <dbReference type="NCBI Taxonomy" id="2382165"/>
    <lineage>
        <taxon>Bacteria</taxon>
        <taxon>Bacillati</taxon>
        <taxon>Actinomycetota</taxon>
        <taxon>Actinomycetes</taxon>
        <taxon>Mycobacteriales</taxon>
        <taxon>Nocardiaceae</taxon>
        <taxon>Nocardia</taxon>
    </lineage>
</organism>
<dbReference type="KEGG" id="nyu:D7D52_37430"/>
<name>A0A386ZL33_9NOCA</name>